<accession>A0A2N1M5X8</accession>
<dbReference type="Proteomes" id="UP000233469">
    <property type="component" value="Unassembled WGS sequence"/>
</dbReference>
<organism evidence="1 2">
    <name type="scientific">Rhizophagus irregularis</name>
    <dbReference type="NCBI Taxonomy" id="588596"/>
    <lineage>
        <taxon>Eukaryota</taxon>
        <taxon>Fungi</taxon>
        <taxon>Fungi incertae sedis</taxon>
        <taxon>Mucoromycota</taxon>
        <taxon>Glomeromycotina</taxon>
        <taxon>Glomeromycetes</taxon>
        <taxon>Glomerales</taxon>
        <taxon>Glomeraceae</taxon>
        <taxon>Rhizophagus</taxon>
    </lineage>
</organism>
<comment type="caution">
    <text evidence="1">The sequence shown here is derived from an EMBL/GenBank/DDBJ whole genome shotgun (WGS) entry which is preliminary data.</text>
</comment>
<reference evidence="1 2" key="2">
    <citation type="submission" date="2017-10" db="EMBL/GenBank/DDBJ databases">
        <title>Extensive intraspecific genome diversity in a model arbuscular mycorrhizal fungus.</title>
        <authorList>
            <person name="Chen E.C.H."/>
            <person name="Morin E."/>
            <person name="Baudet D."/>
            <person name="Noel J."/>
            <person name="Ndikumana S."/>
            <person name="Charron P."/>
            <person name="St-Onge C."/>
            <person name="Giorgi J."/>
            <person name="Grigoriev I.V."/>
            <person name="Roux C."/>
            <person name="Martin F.M."/>
            <person name="Corradi N."/>
        </authorList>
    </citation>
    <scope>NUCLEOTIDE SEQUENCE [LARGE SCALE GENOMIC DNA]</scope>
    <source>
        <strain evidence="1 2">C2</strain>
    </source>
</reference>
<dbReference type="EMBL" id="LLXL01004794">
    <property type="protein sequence ID" value="PKK57057.1"/>
    <property type="molecule type" value="Genomic_DNA"/>
</dbReference>
<evidence type="ECO:0000313" key="2">
    <source>
        <dbReference type="Proteomes" id="UP000233469"/>
    </source>
</evidence>
<gene>
    <name evidence="1" type="ORF">RhiirC2_798742</name>
</gene>
<sequence>MSSNLTTCFPAAISSWVVSSITGGSYLIRPTIMAVVDLIASIDISDSFGSDTYQHNTQIHWRHCIKVHPIDGRVDLYYFIKE</sequence>
<evidence type="ECO:0000313" key="1">
    <source>
        <dbReference type="EMBL" id="PKK57057.1"/>
    </source>
</evidence>
<name>A0A2N1M5X8_9GLOM</name>
<reference evidence="1 2" key="1">
    <citation type="submission" date="2016-04" db="EMBL/GenBank/DDBJ databases">
        <title>Genome analyses suggest a sexual origin of heterokaryosis in a supposedly ancient asexual fungus.</title>
        <authorList>
            <person name="Ropars J."/>
            <person name="Sedzielewska K."/>
            <person name="Noel J."/>
            <person name="Charron P."/>
            <person name="Farinelli L."/>
            <person name="Marton T."/>
            <person name="Kruger M."/>
            <person name="Pelin A."/>
            <person name="Brachmann A."/>
            <person name="Corradi N."/>
        </authorList>
    </citation>
    <scope>NUCLEOTIDE SEQUENCE [LARGE SCALE GENOMIC DNA]</scope>
    <source>
        <strain evidence="1 2">C2</strain>
    </source>
</reference>
<proteinExistence type="predicted"/>
<dbReference type="AlphaFoldDB" id="A0A2N1M5X8"/>
<protein>
    <submittedName>
        <fullName evidence="1">Uncharacterized protein</fullName>
    </submittedName>
</protein>